<name>A0A974ZTQ8_9NOCA</name>
<feature type="domain" description="Dicarboxylate carrier MatC N-terminal" evidence="9">
    <location>
        <begin position="5"/>
        <end position="144"/>
    </location>
</feature>
<feature type="transmembrane region" description="Helical" evidence="7">
    <location>
        <begin position="6"/>
        <end position="35"/>
    </location>
</feature>
<feature type="transmembrane region" description="Helical" evidence="7">
    <location>
        <begin position="352"/>
        <end position="379"/>
    </location>
</feature>
<evidence type="ECO:0000259" key="9">
    <source>
        <dbReference type="Pfam" id="PF07158"/>
    </source>
</evidence>
<keyword evidence="3 7" id="KW-0812">Transmembrane</keyword>
<evidence type="ECO:0000259" key="8">
    <source>
        <dbReference type="Pfam" id="PF03600"/>
    </source>
</evidence>
<dbReference type="Proteomes" id="UP000662986">
    <property type="component" value="Chromosome"/>
</dbReference>
<feature type="region of interest" description="Disordered" evidence="6">
    <location>
        <begin position="203"/>
        <end position="241"/>
    </location>
</feature>
<dbReference type="Pfam" id="PF03600">
    <property type="entry name" value="CitMHS"/>
    <property type="match status" value="1"/>
</dbReference>
<dbReference type="RefSeq" id="WP_206006624.1">
    <property type="nucleotide sequence ID" value="NZ_CP070619.1"/>
</dbReference>
<feature type="transmembrane region" description="Helical" evidence="7">
    <location>
        <begin position="313"/>
        <end position="331"/>
    </location>
</feature>
<evidence type="ECO:0000256" key="6">
    <source>
        <dbReference type="SAM" id="MobiDB-lite"/>
    </source>
</evidence>
<evidence type="ECO:0000313" key="11">
    <source>
        <dbReference type="Proteomes" id="UP000662986"/>
    </source>
</evidence>
<keyword evidence="11" id="KW-1185">Reference proteome</keyword>
<feature type="transmembrane region" description="Helical" evidence="7">
    <location>
        <begin position="172"/>
        <end position="193"/>
    </location>
</feature>
<dbReference type="EMBL" id="CP070619">
    <property type="protein sequence ID" value="QSE90130.1"/>
    <property type="molecule type" value="Genomic_DNA"/>
</dbReference>
<dbReference type="Pfam" id="PF07158">
    <property type="entry name" value="MatC_N"/>
    <property type="match status" value="1"/>
</dbReference>
<proteinExistence type="predicted"/>
<reference evidence="10 11" key="2">
    <citation type="journal article" date="2022" name="Arch. Microbiol.">
        <title>Rhodococcus pseudokoreensis sp. nov. isolated from the rhizosphere of young M26 apple rootstocks.</title>
        <authorList>
            <person name="Kampfer P."/>
            <person name="Glaeser S.P."/>
            <person name="Blom J."/>
            <person name="Wolf J."/>
            <person name="Benning S."/>
            <person name="Schloter M."/>
            <person name="Neumann-Schaal M."/>
        </authorList>
    </citation>
    <scope>NUCLEOTIDE SEQUENCE [LARGE SCALE GENOMIC DNA]</scope>
    <source>
        <strain evidence="10 11">R79</strain>
    </source>
</reference>
<keyword evidence="2" id="KW-0813">Transport</keyword>
<evidence type="ECO:0000256" key="4">
    <source>
        <dbReference type="ARBA" id="ARBA00022989"/>
    </source>
</evidence>
<gene>
    <name evidence="10" type="ORF">JWS13_16645</name>
</gene>
<organism evidence="10 11">
    <name type="scientific">Rhodococcus pseudokoreensis</name>
    <dbReference type="NCBI Taxonomy" id="2811421"/>
    <lineage>
        <taxon>Bacteria</taxon>
        <taxon>Bacillati</taxon>
        <taxon>Actinomycetota</taxon>
        <taxon>Actinomycetes</taxon>
        <taxon>Mycobacteriales</taxon>
        <taxon>Nocardiaceae</taxon>
        <taxon>Rhodococcus</taxon>
    </lineage>
</organism>
<accession>A0A974ZTQ8</accession>
<sequence length="460" mass="47444">MVYAISIVALIAIFTVATLTPINMGILAFAGAFVIGGWVSGIPVEDIIDAFPGSTFIIVGGITLLFAIAKTNGTIDLVIEASLRLVRGRRWAILWMMFLLSGLLMALGSVLAVGMLAPIAMPLAAKNRINPFLMGMVISHGALACAFSPINLYGAFINGLMDSTGVGANPLVLFALPFVLNLAIAIVLFLIYGRDLIGRRTPRPAGVADTGDASDGGGFGGSSRRSSGGVAPGSGPGGNTAMLTDREVIEEALSHEGMKPVKMDRYRFATLAGIGFLVVGSVLFGIDVGVSSICISAVLLLMAPKSHPKVVDNVAWPAVVLVCGMLTYMAVMTQNGTLDFLGDAASALGSPLLTALILCYAVAIISAFGSSIGTLGIALPLAAPMLAMGEVGAVGFVAALAFSATVVDVSPFSTNGVMVLANAQVEDKARFQRKMLAYCGLIVLSAPMFVWALVVVPTSV</sequence>
<keyword evidence="5 7" id="KW-0472">Membrane</keyword>
<feature type="transmembrane region" description="Helical" evidence="7">
    <location>
        <begin position="391"/>
        <end position="414"/>
    </location>
</feature>
<feature type="transmembrane region" description="Helical" evidence="7">
    <location>
        <begin position="47"/>
        <end position="69"/>
    </location>
</feature>
<evidence type="ECO:0000256" key="1">
    <source>
        <dbReference type="ARBA" id="ARBA00004141"/>
    </source>
</evidence>
<feature type="transmembrane region" description="Helical" evidence="7">
    <location>
        <begin position="92"/>
        <end position="120"/>
    </location>
</feature>
<feature type="domain" description="Citrate transporter-like" evidence="8">
    <location>
        <begin position="286"/>
        <end position="453"/>
    </location>
</feature>
<keyword evidence="4 7" id="KW-1133">Transmembrane helix</keyword>
<feature type="transmembrane region" description="Helical" evidence="7">
    <location>
        <begin position="268"/>
        <end position="301"/>
    </location>
</feature>
<evidence type="ECO:0000256" key="3">
    <source>
        <dbReference type="ARBA" id="ARBA00022692"/>
    </source>
</evidence>
<evidence type="ECO:0000256" key="7">
    <source>
        <dbReference type="SAM" id="Phobius"/>
    </source>
</evidence>
<reference evidence="10 11" key="1">
    <citation type="journal article" date="2021" name="Microbiol. Resour. Announc.">
        <title>Complete Genome Sequences of Two Rhodococcus sp. Strains with Large and Linear Chromosomes, Isolated from Apple Rhizosphere.</title>
        <authorList>
            <person name="Benning S."/>
            <person name="Brugnone N."/>
            <person name="Siani R."/>
            <person name="Kublik S."/>
            <person name="Schloter M."/>
            <person name="Rad V."/>
        </authorList>
    </citation>
    <scope>NUCLEOTIDE SEQUENCE [LARGE SCALE GENOMIC DNA]</scope>
    <source>
        <strain evidence="10 11">R79</strain>
    </source>
</reference>
<protein>
    <submittedName>
        <fullName evidence="10">SLC13 family permease</fullName>
    </submittedName>
</protein>
<evidence type="ECO:0000313" key="10">
    <source>
        <dbReference type="EMBL" id="QSE90130.1"/>
    </source>
</evidence>
<dbReference type="InterPro" id="IPR009827">
    <property type="entry name" value="MatC_N"/>
</dbReference>
<evidence type="ECO:0000256" key="2">
    <source>
        <dbReference type="ARBA" id="ARBA00022448"/>
    </source>
</evidence>
<evidence type="ECO:0000256" key="5">
    <source>
        <dbReference type="ARBA" id="ARBA00023136"/>
    </source>
</evidence>
<dbReference type="InterPro" id="IPR004680">
    <property type="entry name" value="Cit_transptr-like_dom"/>
</dbReference>
<comment type="subcellular location">
    <subcellularLocation>
        <location evidence="1">Membrane</location>
        <topology evidence="1">Multi-pass membrane protein</topology>
    </subcellularLocation>
</comment>
<feature type="transmembrane region" description="Helical" evidence="7">
    <location>
        <begin position="435"/>
        <end position="456"/>
    </location>
</feature>